<dbReference type="Pfam" id="PF04548">
    <property type="entry name" value="AIG1"/>
    <property type="match status" value="1"/>
</dbReference>
<feature type="domain" description="AIG1-type G" evidence="2">
    <location>
        <begin position="2"/>
        <end position="130"/>
    </location>
</feature>
<dbReference type="PANTHER" id="PTHR32046">
    <property type="entry name" value="G DOMAIN-CONTAINING PROTEIN"/>
    <property type="match status" value="1"/>
</dbReference>
<keyword evidence="1" id="KW-0547">Nucleotide-binding</keyword>
<dbReference type="CDD" id="cd00882">
    <property type="entry name" value="Ras_like_GTPase"/>
    <property type="match status" value="1"/>
</dbReference>
<dbReference type="SUPFAM" id="SSF52540">
    <property type="entry name" value="P-loop containing nucleoside triphosphate hydrolases"/>
    <property type="match status" value="1"/>
</dbReference>
<dbReference type="HOGENOM" id="CLU_020040_1_0_1"/>
<evidence type="ECO:0000313" key="3">
    <source>
        <dbReference type="EMBL" id="KDQ32713.1"/>
    </source>
</evidence>
<dbReference type="Proteomes" id="UP000027073">
    <property type="component" value="Unassembled WGS sequence"/>
</dbReference>
<evidence type="ECO:0000313" key="4">
    <source>
        <dbReference type="Proteomes" id="UP000027073"/>
    </source>
</evidence>
<dbReference type="InterPro" id="IPR025662">
    <property type="entry name" value="Sigma_54_int_dom_ATP-bd_1"/>
</dbReference>
<name>A0A067NXB9_PLEO1</name>
<dbReference type="AlphaFoldDB" id="A0A067NXB9"/>
<dbReference type="InParanoid" id="A0A067NXB9"/>
<dbReference type="OrthoDB" id="2611327at2759"/>
<dbReference type="VEuPathDB" id="FungiDB:PLEOSDRAFT_153613"/>
<dbReference type="STRING" id="1137138.A0A067NXB9"/>
<dbReference type="EMBL" id="KL198004">
    <property type="protein sequence ID" value="KDQ32713.1"/>
    <property type="molecule type" value="Genomic_DNA"/>
</dbReference>
<dbReference type="InterPro" id="IPR006703">
    <property type="entry name" value="G_AIG1"/>
</dbReference>
<dbReference type="PROSITE" id="PS00675">
    <property type="entry name" value="SIGMA54_INTERACT_1"/>
    <property type="match status" value="1"/>
</dbReference>
<gene>
    <name evidence="3" type="ORF">PLEOSDRAFT_153613</name>
</gene>
<dbReference type="GO" id="GO:0005525">
    <property type="term" value="F:GTP binding"/>
    <property type="evidence" value="ECO:0007669"/>
    <property type="project" value="InterPro"/>
</dbReference>
<evidence type="ECO:0000256" key="1">
    <source>
        <dbReference type="ARBA" id="ARBA00022741"/>
    </source>
</evidence>
<reference evidence="4" key="1">
    <citation type="journal article" date="2014" name="Proc. Natl. Acad. Sci. U.S.A.">
        <title>Extensive sampling of basidiomycete genomes demonstrates inadequacy of the white-rot/brown-rot paradigm for wood decay fungi.</title>
        <authorList>
            <person name="Riley R."/>
            <person name="Salamov A.A."/>
            <person name="Brown D.W."/>
            <person name="Nagy L.G."/>
            <person name="Floudas D."/>
            <person name="Held B.W."/>
            <person name="Levasseur A."/>
            <person name="Lombard V."/>
            <person name="Morin E."/>
            <person name="Otillar R."/>
            <person name="Lindquist E.A."/>
            <person name="Sun H."/>
            <person name="LaButti K.M."/>
            <person name="Schmutz J."/>
            <person name="Jabbour D."/>
            <person name="Luo H."/>
            <person name="Baker S.E."/>
            <person name="Pisabarro A.G."/>
            <person name="Walton J.D."/>
            <person name="Blanchette R.A."/>
            <person name="Henrissat B."/>
            <person name="Martin F."/>
            <person name="Cullen D."/>
            <person name="Hibbett D.S."/>
            <person name="Grigoriev I.V."/>
        </authorList>
    </citation>
    <scope>NUCLEOTIDE SEQUENCE [LARGE SCALE GENOMIC DNA]</scope>
    <source>
        <strain evidence="4">PC15</strain>
    </source>
</reference>
<dbReference type="InterPro" id="IPR027417">
    <property type="entry name" value="P-loop_NTPase"/>
</dbReference>
<sequence length="436" mass="48854">MSILLIGETGVGKAAFLDLLANIGNEVGGSVAGSQTKKPILYQIASANGYQVHILDTPGPANVRGYEWDSKHKASIAEAIRRETETIDSVIILANGTQERLGIATQYALTVIAAMFPHSIIDNIAFVFTMVSNPFQFNFLRSVFQPELRDAKIWAIENPLAQWFKLKDYGTCDEYLLQDMRDTLSTSYKKALRAMDNFFQCGMTHALLSRFAPSTTGEYRMKLTAFQARLSEQEQIKRANAYSESQFTSTLRRDFTTPYASTALGESCSAFRIPNHTGHADGGYACNTCGHSSMNHQHHRAKCVTTLKEERSSDKLAKKRFLAAETEKDKLEILHTKISDNIKAMEADIRNDEDELSGLCLRFSELALSGSFSGHISSTIHLLELRRKAMQGEEVHEDGLKRMDEHIRALQQKKAVVESAEKSKRSKWTILNWLTD</sequence>
<organism evidence="3 4">
    <name type="scientific">Pleurotus ostreatus (strain PC15)</name>
    <name type="common">Oyster mushroom</name>
    <dbReference type="NCBI Taxonomy" id="1137138"/>
    <lineage>
        <taxon>Eukaryota</taxon>
        <taxon>Fungi</taxon>
        <taxon>Dikarya</taxon>
        <taxon>Basidiomycota</taxon>
        <taxon>Agaricomycotina</taxon>
        <taxon>Agaricomycetes</taxon>
        <taxon>Agaricomycetidae</taxon>
        <taxon>Agaricales</taxon>
        <taxon>Pleurotineae</taxon>
        <taxon>Pleurotaceae</taxon>
        <taxon>Pleurotus</taxon>
    </lineage>
</organism>
<protein>
    <recommendedName>
        <fullName evidence="2">AIG1-type G domain-containing protein</fullName>
    </recommendedName>
</protein>
<proteinExistence type="predicted"/>
<evidence type="ECO:0000259" key="2">
    <source>
        <dbReference type="Pfam" id="PF04548"/>
    </source>
</evidence>
<dbReference type="Gene3D" id="3.40.50.300">
    <property type="entry name" value="P-loop containing nucleotide triphosphate hydrolases"/>
    <property type="match status" value="1"/>
</dbReference>
<dbReference type="PANTHER" id="PTHR32046:SF11">
    <property type="entry name" value="IMMUNE-ASSOCIATED NUCLEOTIDE-BINDING PROTEIN 10-LIKE"/>
    <property type="match status" value="1"/>
</dbReference>
<accession>A0A067NXB9</accession>